<feature type="domain" description="Calpain catalytic" evidence="9">
    <location>
        <begin position="1101"/>
        <end position="1253"/>
    </location>
</feature>
<feature type="transmembrane region" description="Helical" evidence="8">
    <location>
        <begin position="98"/>
        <end position="117"/>
    </location>
</feature>
<dbReference type="eggNOG" id="KOG0045">
    <property type="taxonomic scope" value="Eukaryota"/>
</dbReference>
<keyword evidence="2" id="KW-0645">Protease</keyword>
<evidence type="ECO:0000256" key="8">
    <source>
        <dbReference type="SAM" id="Phobius"/>
    </source>
</evidence>
<feature type="transmembrane region" description="Helical" evidence="8">
    <location>
        <begin position="452"/>
        <end position="473"/>
    </location>
</feature>
<evidence type="ECO:0000256" key="7">
    <source>
        <dbReference type="SAM" id="MobiDB-lite"/>
    </source>
</evidence>
<dbReference type="AlphaFoldDB" id="A2GDY5"/>
<feature type="transmembrane region" description="Helical" evidence="8">
    <location>
        <begin position="494"/>
        <end position="516"/>
    </location>
</feature>
<feature type="transmembrane region" description="Helical" evidence="8">
    <location>
        <begin position="157"/>
        <end position="179"/>
    </location>
</feature>
<evidence type="ECO:0000313" key="10">
    <source>
        <dbReference type="EMBL" id="EAX84631.1"/>
    </source>
</evidence>
<feature type="transmembrane region" description="Helical" evidence="8">
    <location>
        <begin position="391"/>
        <end position="411"/>
    </location>
</feature>
<feature type="transmembrane region" description="Helical" evidence="8">
    <location>
        <begin position="773"/>
        <end position="795"/>
    </location>
</feature>
<feature type="transmembrane region" description="Helical" evidence="8">
    <location>
        <begin position="665"/>
        <end position="689"/>
    </location>
</feature>
<feature type="transmembrane region" description="Helical" evidence="8">
    <location>
        <begin position="62"/>
        <end position="92"/>
    </location>
</feature>
<keyword evidence="3" id="KW-0378">Hydrolase</keyword>
<feature type="active site" evidence="5">
    <location>
        <position position="1155"/>
    </location>
</feature>
<gene>
    <name evidence="10" type="ORF">TVAG_375500</name>
</gene>
<feature type="transmembrane region" description="Helical" evidence="8">
    <location>
        <begin position="242"/>
        <end position="262"/>
    </location>
</feature>
<dbReference type="KEGG" id="tva:4742265"/>
<dbReference type="OMA" id="IAYHISE"/>
<evidence type="ECO:0000256" key="5">
    <source>
        <dbReference type="PIRSR" id="PIRSR622684-1"/>
    </source>
</evidence>
<evidence type="ECO:0000256" key="2">
    <source>
        <dbReference type="ARBA" id="ARBA00022670"/>
    </source>
</evidence>
<comment type="similarity">
    <text evidence="1">Belongs to the peptidase C2 family.</text>
</comment>
<dbReference type="VEuPathDB" id="TrichDB:TVAG_375500"/>
<proteinExistence type="inferred from homology"/>
<keyword evidence="8" id="KW-0812">Transmembrane</keyword>
<dbReference type="GO" id="GO:0004198">
    <property type="term" value="F:calcium-dependent cysteine-type endopeptidase activity"/>
    <property type="evidence" value="ECO:0007669"/>
    <property type="project" value="InterPro"/>
</dbReference>
<dbReference type="InterPro" id="IPR022684">
    <property type="entry name" value="Calpain_cysteine_protease"/>
</dbReference>
<dbReference type="STRING" id="5722.A2GDY5"/>
<sequence length="1253" mass="142775">MSDIWAGDISTSFMLKVGLGVGIPFLVLLIIWAVINSKIVRWRPFTDLKTVFSLLIAHNYSAFIGSIFAVSWVIYYFIPFVLSIIFGIIMFIKFSPSIFGLIFILVIPPFIAIFAIIKSYSKNGYKITWEMIFGLIFFYIALVITPFVYLFKLPTLSWVGAGYLFSWPPILVFCFLIVCRRRHIKDVKSMHPAEVGSFEDENDTAFGSDDKFKWYDIIIYLIISIACALIFTFIFWKKEEKAASYATAIMFFGLDILILVVYTSTKNNILSISLAILALVLKSVAVTFTKNYWFIGHGIIFFFLIIVTFAKLIFDNWSFSKYDSYQIRCEQIIDNLILMNHGQRSITIKDLIFEYVAVVILIIAAIVDGVLTRNSNFPTVLNGLSQQNLTLILEIIAVCIGFGAGGLLIVYQREGHVGKSAYSLLAVSIILAIALSAGVPCFYDAITLRATFSPLFVSILSASVILIVSLMNLRLSLINSCSSTCQSQAYDMEITMLVASIFWFVSTPLIIILPFVIKGCGYWTMILAALLTGIIFYTYFFVVTVKSDLISGAILHLITSIVLFILFAVGIGFVSKWYYGLVAGLIILFIICSLYGIAYHISEQWINPFIPFLYILIPSAIIAIASLIYLILKDEVVLPCVILFAAIAVFFGALTYCFKRKADKISVGAIISLIVMTILLLADIIYLGVKLDKGFLALTVICLILFVVSFVLTIILLLQGATLTYSSVFYPVRAYYENELHPTPLINFVFAFDEVLPLLWGVFANVLFNHPEYGFAAASVSLALIPCINLLLIAISDGKTNFTVKYSPNRLLEDTLNTVRGIGSFNGADAIDFVLEEMSSLKDYTDMKNKEIMYKQAEYDQVWMFKSRISQVSEVEFTYIRNFLYQKYARISDLSYLLQDQNWSVDERKEIFQIYDEVKKQDAAEEAARLYYEQLANQARLRIQNRNQLENDDQNSLANILGGELLQAENNLKDLKSQIRNKEAERYKRQKELEIAKQKLINQRIEEDRRRRQEEEELKKTKDAQEREQRRQRAQERKRQEAERRRREDEEMQRKQEEEDRKRREEEEALRKLKEEQDKLKQINRSAYTKAVASLEARNQKFEDPAWYPKKTRPENTKICSLLSEATWNRLEQNNPSIIDPINGAAFKQGNLGDCYLVAALSALAEDPKIIEKIFEKPIVNKANISCVNINRMGKVDKVIVDSVVPCRQHSGNPIFVHFDKQENAYWPAIIEKAFAKYFGSYSAIAGGCHTSQ</sequence>
<comment type="caution">
    <text evidence="6">Lacks conserved residue(s) required for the propagation of feature annotation.</text>
</comment>
<feature type="transmembrane region" description="Helical" evidence="8">
    <location>
        <begin position="129"/>
        <end position="151"/>
    </location>
</feature>
<reference evidence="10" key="1">
    <citation type="submission" date="2006-10" db="EMBL/GenBank/DDBJ databases">
        <authorList>
            <person name="Amadeo P."/>
            <person name="Zhao Q."/>
            <person name="Wortman J."/>
            <person name="Fraser-Liggett C."/>
            <person name="Carlton J."/>
        </authorList>
    </citation>
    <scope>NUCLEOTIDE SEQUENCE</scope>
    <source>
        <strain evidence="10">G3</strain>
    </source>
</reference>
<dbReference type="MEROPS" id="C02.019"/>
<feature type="transmembrane region" description="Helical" evidence="8">
    <location>
        <begin position="294"/>
        <end position="314"/>
    </location>
</feature>
<dbReference type="PANTHER" id="PTHR10183:SF379">
    <property type="entry name" value="CALPAIN-5"/>
    <property type="match status" value="1"/>
</dbReference>
<dbReference type="OrthoDB" id="424753at2759"/>
<keyword evidence="4" id="KW-0788">Thiol protease</keyword>
<dbReference type="SMR" id="A2GDY5"/>
<dbReference type="PROSITE" id="PS50203">
    <property type="entry name" value="CALPAIN_CAT"/>
    <property type="match status" value="1"/>
</dbReference>
<feature type="transmembrane region" description="Helical" evidence="8">
    <location>
        <begin position="423"/>
        <end position="446"/>
    </location>
</feature>
<dbReference type="EMBL" id="DS115272">
    <property type="protein sequence ID" value="EAX84631.1"/>
    <property type="molecule type" value="Genomic_DNA"/>
</dbReference>
<feature type="region of interest" description="Disordered" evidence="7">
    <location>
        <begin position="1007"/>
        <end position="1065"/>
    </location>
</feature>
<dbReference type="SUPFAM" id="SSF54001">
    <property type="entry name" value="Cysteine proteinases"/>
    <property type="match status" value="1"/>
</dbReference>
<organism evidence="10 11">
    <name type="scientific">Trichomonas vaginalis (strain ATCC PRA-98 / G3)</name>
    <dbReference type="NCBI Taxonomy" id="412133"/>
    <lineage>
        <taxon>Eukaryota</taxon>
        <taxon>Metamonada</taxon>
        <taxon>Parabasalia</taxon>
        <taxon>Trichomonadida</taxon>
        <taxon>Trichomonadidae</taxon>
        <taxon>Trichomonas</taxon>
    </lineage>
</organism>
<feature type="transmembrane region" description="Helical" evidence="8">
    <location>
        <begin position="522"/>
        <end position="542"/>
    </location>
</feature>
<feature type="transmembrane region" description="Helical" evidence="8">
    <location>
        <begin position="269"/>
        <end position="288"/>
    </location>
</feature>
<evidence type="ECO:0000256" key="6">
    <source>
        <dbReference type="PROSITE-ProRule" id="PRU00239"/>
    </source>
</evidence>
<keyword evidence="11" id="KW-1185">Reference proteome</keyword>
<dbReference type="PRINTS" id="PR00704">
    <property type="entry name" value="CALPAIN"/>
</dbReference>
<keyword evidence="8" id="KW-1133">Transmembrane helix</keyword>
<name>A2GDY5_TRIV3</name>
<feature type="transmembrane region" description="Helical" evidence="8">
    <location>
        <begin position="351"/>
        <end position="371"/>
    </location>
</feature>
<dbReference type="VEuPathDB" id="TrichDB:TVAGG3_0487750"/>
<feature type="transmembrane region" description="Helical" evidence="8">
    <location>
        <begin position="609"/>
        <end position="630"/>
    </location>
</feature>
<dbReference type="PANTHER" id="PTHR10183">
    <property type="entry name" value="CALPAIN"/>
    <property type="match status" value="1"/>
</dbReference>
<dbReference type="PROSITE" id="PS00139">
    <property type="entry name" value="THIOL_PROTEASE_CYS"/>
    <property type="match status" value="1"/>
</dbReference>
<feature type="transmembrane region" description="Helical" evidence="8">
    <location>
        <begin position="549"/>
        <end position="571"/>
    </location>
</feature>
<dbReference type="InParanoid" id="A2GDY5"/>
<dbReference type="InterPro" id="IPR000169">
    <property type="entry name" value="Pept_cys_AS"/>
</dbReference>
<dbReference type="Proteomes" id="UP000001542">
    <property type="component" value="Unassembled WGS sequence"/>
</dbReference>
<reference evidence="10" key="2">
    <citation type="journal article" date="2007" name="Science">
        <title>Draft genome sequence of the sexually transmitted pathogen Trichomonas vaginalis.</title>
        <authorList>
            <person name="Carlton J.M."/>
            <person name="Hirt R.P."/>
            <person name="Silva J.C."/>
            <person name="Delcher A.L."/>
            <person name="Schatz M."/>
            <person name="Zhao Q."/>
            <person name="Wortman J.R."/>
            <person name="Bidwell S.L."/>
            <person name="Alsmark U.C.M."/>
            <person name="Besteiro S."/>
            <person name="Sicheritz-Ponten T."/>
            <person name="Noel C.J."/>
            <person name="Dacks J.B."/>
            <person name="Foster P.G."/>
            <person name="Simillion C."/>
            <person name="Van de Peer Y."/>
            <person name="Miranda-Saavedra D."/>
            <person name="Barton G.J."/>
            <person name="Westrop G.D."/>
            <person name="Mueller S."/>
            <person name="Dessi D."/>
            <person name="Fiori P.L."/>
            <person name="Ren Q."/>
            <person name="Paulsen I."/>
            <person name="Zhang H."/>
            <person name="Bastida-Corcuera F.D."/>
            <person name="Simoes-Barbosa A."/>
            <person name="Brown M.T."/>
            <person name="Hayes R.D."/>
            <person name="Mukherjee M."/>
            <person name="Okumura C.Y."/>
            <person name="Schneider R."/>
            <person name="Smith A.J."/>
            <person name="Vanacova S."/>
            <person name="Villalvazo M."/>
            <person name="Haas B.J."/>
            <person name="Pertea M."/>
            <person name="Feldblyum T.V."/>
            <person name="Utterback T.R."/>
            <person name="Shu C.L."/>
            <person name="Osoegawa K."/>
            <person name="de Jong P.J."/>
            <person name="Hrdy I."/>
            <person name="Horvathova L."/>
            <person name="Zubacova Z."/>
            <person name="Dolezal P."/>
            <person name="Malik S.B."/>
            <person name="Logsdon J.M. Jr."/>
            <person name="Henze K."/>
            <person name="Gupta A."/>
            <person name="Wang C.C."/>
            <person name="Dunne R.L."/>
            <person name="Upcroft J.A."/>
            <person name="Upcroft P."/>
            <person name="White O."/>
            <person name="Salzberg S.L."/>
            <person name="Tang P."/>
            <person name="Chiu C.-H."/>
            <person name="Lee Y.-S."/>
            <person name="Embley T.M."/>
            <person name="Coombs G.H."/>
            <person name="Mottram J.C."/>
            <person name="Tachezy J."/>
            <person name="Fraser-Liggett C.M."/>
            <person name="Johnson P.J."/>
        </authorList>
    </citation>
    <scope>NUCLEOTIDE SEQUENCE [LARGE SCALE GENOMIC DNA]</scope>
    <source>
        <strain evidence="10">G3</strain>
    </source>
</reference>
<feature type="non-terminal residue" evidence="10">
    <location>
        <position position="1253"/>
    </location>
</feature>
<feature type="transmembrane region" description="Helical" evidence="8">
    <location>
        <begin position="636"/>
        <end position="658"/>
    </location>
</feature>
<evidence type="ECO:0000256" key="3">
    <source>
        <dbReference type="ARBA" id="ARBA00022801"/>
    </source>
</evidence>
<feature type="transmembrane region" description="Helical" evidence="8">
    <location>
        <begin position="217"/>
        <end position="236"/>
    </location>
</feature>
<dbReference type="Pfam" id="PF00648">
    <property type="entry name" value="Peptidase_C2"/>
    <property type="match status" value="1"/>
</dbReference>
<dbReference type="InterPro" id="IPR038765">
    <property type="entry name" value="Papain-like_cys_pep_sf"/>
</dbReference>
<dbReference type="InterPro" id="IPR001300">
    <property type="entry name" value="Peptidase_C2_calpain_cat"/>
</dbReference>
<evidence type="ECO:0000256" key="1">
    <source>
        <dbReference type="ARBA" id="ARBA00007623"/>
    </source>
</evidence>
<keyword evidence="8" id="KW-0472">Membrane</keyword>
<evidence type="ECO:0000313" key="11">
    <source>
        <dbReference type="Proteomes" id="UP000001542"/>
    </source>
</evidence>
<protein>
    <recommendedName>
        <fullName evidence="9">Calpain catalytic domain-containing protein</fullName>
    </recommendedName>
</protein>
<evidence type="ECO:0000259" key="9">
    <source>
        <dbReference type="PROSITE" id="PS50203"/>
    </source>
</evidence>
<accession>A2GDY5</accession>
<feature type="transmembrane region" description="Helical" evidence="8">
    <location>
        <begin position="13"/>
        <end position="35"/>
    </location>
</feature>
<feature type="transmembrane region" description="Helical" evidence="8">
    <location>
        <begin position="695"/>
        <end position="718"/>
    </location>
</feature>
<evidence type="ECO:0000256" key="4">
    <source>
        <dbReference type="ARBA" id="ARBA00022807"/>
    </source>
</evidence>
<dbReference type="GO" id="GO:0006508">
    <property type="term" value="P:proteolysis"/>
    <property type="evidence" value="ECO:0007669"/>
    <property type="project" value="UniProtKB-KW"/>
</dbReference>
<feature type="transmembrane region" description="Helical" evidence="8">
    <location>
        <begin position="577"/>
        <end position="597"/>
    </location>
</feature>